<reference evidence="1" key="1">
    <citation type="submission" date="2013-07" db="EMBL/GenBank/DDBJ databases">
        <title>The genome of an arbuscular mycorrhizal fungus provides insights into the evolution of the oldest plant symbiosis.</title>
        <authorList>
            <consortium name="DOE Joint Genome Institute"/>
            <person name="Tisserant E."/>
            <person name="Malbreil M."/>
            <person name="Kuo A."/>
            <person name="Kohler A."/>
            <person name="Symeonidi A."/>
            <person name="Balestrini R."/>
            <person name="Charron P."/>
            <person name="Duensing N."/>
            <person name="Frei-dit-Frey N."/>
            <person name="Gianinazzi-Pearson V."/>
            <person name="Gilbert B."/>
            <person name="Handa Y."/>
            <person name="Hijri M."/>
            <person name="Kaul R."/>
            <person name="Kawaguchi M."/>
            <person name="Krajinski F."/>
            <person name="Lammers P."/>
            <person name="Lapierre D."/>
            <person name="Masclaux F.G."/>
            <person name="Murat C."/>
            <person name="Morin E."/>
            <person name="Ndikumana S."/>
            <person name="Pagni M."/>
            <person name="Petitpierre D."/>
            <person name="Requena N."/>
            <person name="Rosikiewicz P."/>
            <person name="Riley R."/>
            <person name="Saito K."/>
            <person name="San Clemente H."/>
            <person name="Shapiro H."/>
            <person name="van Tuinen D."/>
            <person name="Becard G."/>
            <person name="Bonfante P."/>
            <person name="Paszkowski U."/>
            <person name="Shachar-Hill Y."/>
            <person name="Young J.P."/>
            <person name="Sanders I.R."/>
            <person name="Henrissat B."/>
            <person name="Rensing S.A."/>
            <person name="Grigoriev I.V."/>
            <person name="Corradi N."/>
            <person name="Roux C."/>
            <person name="Martin F."/>
        </authorList>
    </citation>
    <scope>NUCLEOTIDE SEQUENCE</scope>
    <source>
        <strain evidence="1">DAOM 197198</strain>
    </source>
</reference>
<dbReference type="SUPFAM" id="SSF52047">
    <property type="entry name" value="RNI-like"/>
    <property type="match status" value="1"/>
</dbReference>
<dbReference type="HOGENOM" id="CLU_2050863_0_0_1"/>
<dbReference type="InterPro" id="IPR032675">
    <property type="entry name" value="LRR_dom_sf"/>
</dbReference>
<gene>
    <name evidence="1" type="ORF">GLOINDRAFT_84485</name>
</gene>
<dbReference type="Gene3D" id="3.80.10.10">
    <property type="entry name" value="Ribonuclease Inhibitor"/>
    <property type="match status" value="1"/>
</dbReference>
<accession>U9UCF7</accession>
<dbReference type="AlphaFoldDB" id="U9UCF7"/>
<name>U9UCF7_RHIID</name>
<sequence length="125" mass="14608">MSKLPNTLIKLDLLGELQLSFNLSENFEDFEILRYVVFPNLRILKLQHTRPKFELLINFLENNGKNLKELYVCEYSGCGDNSLNLAITKFCPNLLKLSTGVIKKFKVTDFGDEEFNIEIQKFKLW</sequence>
<dbReference type="EMBL" id="KI284029">
    <property type="protein sequence ID" value="ESA13306.1"/>
    <property type="molecule type" value="Genomic_DNA"/>
</dbReference>
<organism evidence="1">
    <name type="scientific">Rhizophagus irregularis (strain DAOM 181602 / DAOM 197198 / MUCL 43194)</name>
    <name type="common">Arbuscular mycorrhizal fungus</name>
    <name type="synonym">Glomus intraradices</name>
    <dbReference type="NCBI Taxonomy" id="747089"/>
    <lineage>
        <taxon>Eukaryota</taxon>
        <taxon>Fungi</taxon>
        <taxon>Fungi incertae sedis</taxon>
        <taxon>Mucoromycota</taxon>
        <taxon>Glomeromycotina</taxon>
        <taxon>Glomeromycetes</taxon>
        <taxon>Glomerales</taxon>
        <taxon>Glomeraceae</taxon>
        <taxon>Rhizophagus</taxon>
    </lineage>
</organism>
<evidence type="ECO:0000313" key="1">
    <source>
        <dbReference type="EMBL" id="ESA13306.1"/>
    </source>
</evidence>
<protein>
    <submittedName>
        <fullName evidence="1">Uncharacterized protein</fullName>
    </submittedName>
</protein>
<proteinExistence type="predicted"/>